<protein>
    <submittedName>
        <fullName evidence="2">Hypp8597 protein</fullName>
    </submittedName>
</protein>
<feature type="compositionally biased region" description="Polar residues" evidence="1">
    <location>
        <begin position="63"/>
        <end position="78"/>
    </location>
</feature>
<name>A0A8K0EF61_BRALA</name>
<dbReference type="EMBL" id="OV696702">
    <property type="protein sequence ID" value="CAH1249381.1"/>
    <property type="molecule type" value="Genomic_DNA"/>
</dbReference>
<dbReference type="Proteomes" id="UP000838412">
    <property type="component" value="Chromosome 17"/>
</dbReference>
<feature type="region of interest" description="Disordered" evidence="1">
    <location>
        <begin position="1"/>
        <end position="40"/>
    </location>
</feature>
<accession>A0A8K0EF61</accession>
<feature type="compositionally biased region" description="Basic and acidic residues" evidence="1">
    <location>
        <begin position="1"/>
        <end position="10"/>
    </location>
</feature>
<evidence type="ECO:0000313" key="2">
    <source>
        <dbReference type="EMBL" id="CAH1249381.1"/>
    </source>
</evidence>
<feature type="compositionally biased region" description="Basic and acidic residues" evidence="1">
    <location>
        <begin position="86"/>
        <end position="154"/>
    </location>
</feature>
<keyword evidence="3" id="KW-1185">Reference proteome</keyword>
<dbReference type="AlphaFoldDB" id="A0A8K0EF61"/>
<proteinExistence type="predicted"/>
<feature type="region of interest" description="Disordered" evidence="1">
    <location>
        <begin position="63"/>
        <end position="154"/>
    </location>
</feature>
<reference evidence="2" key="1">
    <citation type="submission" date="2022-01" db="EMBL/GenBank/DDBJ databases">
        <authorList>
            <person name="Braso-Vives M."/>
        </authorList>
    </citation>
    <scope>NUCLEOTIDE SEQUENCE</scope>
</reference>
<organism evidence="2 3">
    <name type="scientific">Branchiostoma lanceolatum</name>
    <name type="common">Common lancelet</name>
    <name type="synonym">Amphioxus lanceolatum</name>
    <dbReference type="NCBI Taxonomy" id="7740"/>
    <lineage>
        <taxon>Eukaryota</taxon>
        <taxon>Metazoa</taxon>
        <taxon>Chordata</taxon>
        <taxon>Cephalochordata</taxon>
        <taxon>Leptocardii</taxon>
        <taxon>Amphioxiformes</taxon>
        <taxon>Branchiostomatidae</taxon>
        <taxon>Branchiostoma</taxon>
    </lineage>
</organism>
<sequence length="154" mass="16840">MFRAYVRKEELDSDGGLEGEPTPQATRYRLQTPPSDHNGMYATLPGTPDLRWESYAVVIPIENNSVPSSTNGNQQLLQSTPESGTTEEKPESSTTEEKPECSTVEEKPGSSTTEEKPESSTTEKKPESSTVEEKPGSSTTEEKPESSTTEEKPV</sequence>
<evidence type="ECO:0000256" key="1">
    <source>
        <dbReference type="SAM" id="MobiDB-lite"/>
    </source>
</evidence>
<gene>
    <name evidence="2" type="primary">Hypp8597</name>
    <name evidence="2" type="ORF">BLAG_LOCUS10511</name>
</gene>
<evidence type="ECO:0000313" key="3">
    <source>
        <dbReference type="Proteomes" id="UP000838412"/>
    </source>
</evidence>